<sequence length="328" mass="36500">MPLTSSSNASLCSSPSLSRPRFHSTKLSQSQSLSLSLSLSPQLYISCTDLPNHSFFAIRASPATESQPSKSEGEGEQKFEEYEVVVEKPYGLRFTKGRDGGTYIDAIAPGSSADRAGVFSVGDRVIATSAVFGEEIWPAAEYGRTMYTIRQRMGPLLMKMERRFGTWINAGELTEKEIIRAERNSGVISSRVREIQMQNAMRKMEQKQKRAENLREGLKLYKAGKYEEALEKFESVLGLKPEGDEISVASYNVACCYSKLNQLQAGLSALEDAMKAGFEDFKAIRNDPDLANLRASEEFEPLMKKFDESFINENAINAIKSLFGFGKK</sequence>
<proteinExistence type="predicted"/>
<dbReference type="SUPFAM" id="SSF50156">
    <property type="entry name" value="PDZ domain-like"/>
    <property type="match status" value="1"/>
</dbReference>
<dbReference type="AlphaFoldDB" id="A0A833VQJ0"/>
<dbReference type="InterPro" id="IPR011990">
    <property type="entry name" value="TPR-like_helical_dom_sf"/>
</dbReference>
<keyword evidence="5" id="KW-1185">Reference proteome</keyword>
<reference evidence="4" key="1">
    <citation type="submission" date="2020-01" db="EMBL/GenBank/DDBJ databases">
        <title>Genome sequence of Kobresia littledalei, the first chromosome-level genome in the family Cyperaceae.</title>
        <authorList>
            <person name="Qu G."/>
        </authorList>
    </citation>
    <scope>NUCLEOTIDE SEQUENCE</scope>
    <source>
        <strain evidence="4">C.B.Clarke</strain>
        <tissue evidence="4">Leaf</tissue>
    </source>
</reference>
<dbReference type="PROSITE" id="PS50005">
    <property type="entry name" value="TPR"/>
    <property type="match status" value="1"/>
</dbReference>
<feature type="repeat" description="TPR" evidence="1">
    <location>
        <begin position="210"/>
        <end position="243"/>
    </location>
</feature>
<feature type="compositionally biased region" description="Low complexity" evidence="2">
    <location>
        <begin position="1"/>
        <end position="19"/>
    </location>
</feature>
<dbReference type="EMBL" id="SWLB01000013">
    <property type="protein sequence ID" value="KAF3331169.1"/>
    <property type="molecule type" value="Genomic_DNA"/>
</dbReference>
<gene>
    <name evidence="4" type="ORF">FCM35_KLT04523</name>
</gene>
<dbReference type="PROSITE" id="PS50106">
    <property type="entry name" value="PDZ"/>
    <property type="match status" value="1"/>
</dbReference>
<organism evidence="4 5">
    <name type="scientific">Carex littledalei</name>
    <dbReference type="NCBI Taxonomy" id="544730"/>
    <lineage>
        <taxon>Eukaryota</taxon>
        <taxon>Viridiplantae</taxon>
        <taxon>Streptophyta</taxon>
        <taxon>Embryophyta</taxon>
        <taxon>Tracheophyta</taxon>
        <taxon>Spermatophyta</taxon>
        <taxon>Magnoliopsida</taxon>
        <taxon>Liliopsida</taxon>
        <taxon>Poales</taxon>
        <taxon>Cyperaceae</taxon>
        <taxon>Cyperoideae</taxon>
        <taxon>Cariceae</taxon>
        <taxon>Carex</taxon>
        <taxon>Carex subgen. Euthyceras</taxon>
    </lineage>
</organism>
<dbReference type="Proteomes" id="UP000623129">
    <property type="component" value="Unassembled WGS sequence"/>
</dbReference>
<feature type="region of interest" description="Disordered" evidence="2">
    <location>
        <begin position="1"/>
        <end position="20"/>
    </location>
</feature>
<protein>
    <submittedName>
        <fullName evidence="4">Protein LOW PSII ACCUMULATION 1</fullName>
    </submittedName>
</protein>
<dbReference type="Gene3D" id="2.30.42.10">
    <property type="match status" value="1"/>
</dbReference>
<evidence type="ECO:0000313" key="4">
    <source>
        <dbReference type="EMBL" id="KAF3331169.1"/>
    </source>
</evidence>
<dbReference type="InterPro" id="IPR019734">
    <property type="entry name" value="TPR_rpt"/>
</dbReference>
<accession>A0A833VQJ0</accession>
<dbReference type="PANTHER" id="PTHR47661:SF3">
    <property type="entry name" value="PROTEIN CONTAINING PDZ DOMAIN, A K-BOX DOMAIN, AND A TPR REGION"/>
    <property type="match status" value="1"/>
</dbReference>
<dbReference type="InterPro" id="IPR036034">
    <property type="entry name" value="PDZ_sf"/>
</dbReference>
<dbReference type="NCBIfam" id="NF047558">
    <property type="entry name" value="TPR_END_plus"/>
    <property type="match status" value="1"/>
</dbReference>
<dbReference type="Gene3D" id="1.25.40.10">
    <property type="entry name" value="Tetratricopeptide repeat domain"/>
    <property type="match status" value="1"/>
</dbReference>
<comment type="caution">
    <text evidence="4">The sequence shown here is derived from an EMBL/GenBank/DDBJ whole genome shotgun (WGS) entry which is preliminary data.</text>
</comment>
<keyword evidence="1" id="KW-0802">TPR repeat</keyword>
<name>A0A833VQJ0_9POAL</name>
<evidence type="ECO:0000313" key="5">
    <source>
        <dbReference type="Proteomes" id="UP000623129"/>
    </source>
</evidence>
<dbReference type="PANTHER" id="PTHR47661">
    <property type="entry name" value="PHOSPHOGLUCAN PHOSPHATASE LSF1, CHLOROPLASTIC"/>
    <property type="match status" value="1"/>
</dbReference>
<dbReference type="OrthoDB" id="439127at2759"/>
<evidence type="ECO:0000259" key="3">
    <source>
        <dbReference type="PROSITE" id="PS50106"/>
    </source>
</evidence>
<dbReference type="InterPro" id="IPR001478">
    <property type="entry name" value="PDZ"/>
</dbReference>
<evidence type="ECO:0000256" key="1">
    <source>
        <dbReference type="PROSITE-ProRule" id="PRU00339"/>
    </source>
</evidence>
<dbReference type="SUPFAM" id="SSF48452">
    <property type="entry name" value="TPR-like"/>
    <property type="match status" value="1"/>
</dbReference>
<feature type="domain" description="PDZ" evidence="3">
    <location>
        <begin position="90"/>
        <end position="129"/>
    </location>
</feature>
<evidence type="ECO:0000256" key="2">
    <source>
        <dbReference type="SAM" id="MobiDB-lite"/>
    </source>
</evidence>